<dbReference type="EMBL" id="POWG01000035">
    <property type="protein sequence ID" value="PNQ96132.1"/>
    <property type="molecule type" value="Genomic_DNA"/>
</dbReference>
<comment type="caution">
    <text evidence="2">The sequence shown here is derived from an EMBL/GenBank/DDBJ whole genome shotgun (WGS) entry which is preliminary data.</text>
</comment>
<accession>A0A2K1FUB0</accession>
<feature type="domain" description="DUF5681" evidence="1">
    <location>
        <begin position="4"/>
        <end position="54"/>
    </location>
</feature>
<evidence type="ECO:0000313" key="3">
    <source>
        <dbReference type="Proteomes" id="UP000236268"/>
    </source>
</evidence>
<dbReference type="AlphaFoldDB" id="A0A2K1FUB0"/>
<gene>
    <name evidence="2" type="ORF">C1S70_24985</name>
</gene>
<sequence length="102" mass="11077">MHTTLMDILKETVTLREGDRVRTVSKGEAMLLAQMQKAMKGDTRAFTALAKMTSQVASQSQPPPANSAVLVVPGMLAEEEWIALTDKQQAYARGNTGSDEQP</sequence>
<name>A0A2K1FUB0_9PROT</name>
<proteinExistence type="predicted"/>
<dbReference type="Proteomes" id="UP000236268">
    <property type="component" value="Unassembled WGS sequence"/>
</dbReference>
<dbReference type="Pfam" id="PF18932">
    <property type="entry name" value="DUF5681"/>
    <property type="match status" value="1"/>
</dbReference>
<evidence type="ECO:0000313" key="2">
    <source>
        <dbReference type="EMBL" id="PNQ96132.1"/>
    </source>
</evidence>
<organism evidence="2 3">
    <name type="scientific">Azospirillum argentinense</name>
    <dbReference type="NCBI Taxonomy" id="2970906"/>
    <lineage>
        <taxon>Bacteria</taxon>
        <taxon>Pseudomonadati</taxon>
        <taxon>Pseudomonadota</taxon>
        <taxon>Alphaproteobacteria</taxon>
        <taxon>Rhodospirillales</taxon>
        <taxon>Azospirillaceae</taxon>
        <taxon>Azospirillum</taxon>
    </lineage>
</organism>
<dbReference type="InterPro" id="IPR043736">
    <property type="entry name" value="DUF5681"/>
</dbReference>
<reference evidence="2 3" key="1">
    <citation type="submission" date="2018-01" db="EMBL/GenBank/DDBJ databases">
        <title>Whole genome sequence of Azospirillum brasilense REC3 isolated from strawberry roots.</title>
        <authorList>
            <person name="Fontana C.A."/>
            <person name="Salazar S.M."/>
            <person name="Bassi D."/>
            <person name="Puglisi E."/>
            <person name="Lovaisa N.C."/>
            <person name="Toffoli L.M."/>
            <person name="Pedraza R."/>
            <person name="Cocconcelli P.S."/>
        </authorList>
    </citation>
    <scope>NUCLEOTIDE SEQUENCE [LARGE SCALE GENOMIC DNA]</scope>
    <source>
        <strain evidence="2 3">REC3</strain>
    </source>
</reference>
<protein>
    <recommendedName>
        <fullName evidence="1">DUF5681 domain-containing protein</fullName>
    </recommendedName>
</protein>
<evidence type="ECO:0000259" key="1">
    <source>
        <dbReference type="Pfam" id="PF18932"/>
    </source>
</evidence>